<evidence type="ECO:0000313" key="1">
    <source>
        <dbReference type="EMBL" id="RIY39483.1"/>
    </source>
</evidence>
<sequence>MAVNSVKTKTGNTYDLTKASRLYLQKGLGNEQALASVNYTDKKFILTNNVTTALLKGSVIKVENATPSLNGYWVVEAVAANQKEIKIADTRQKTEFESDDGQTTLTLTGAKIRVVEFADYIDYATEIKTPDVSYNEIEVTSTTDQSPQTVPGQPTYGDITLTVFNAPDKEQFKLLEKYRLNKDEFVLRHVINGAIEYYFGTVTKLSGATFGTESEALKREYTIKANDADITLNTKA</sequence>
<dbReference type="Proteomes" id="UP000265916">
    <property type="component" value="Unassembled WGS sequence"/>
</dbReference>
<reference evidence="1 2" key="1">
    <citation type="submission" date="2017-08" db="EMBL/GenBank/DDBJ databases">
        <title>Reclassification of Bisgaard taxon 37 and 44.</title>
        <authorList>
            <person name="Christensen H."/>
        </authorList>
    </citation>
    <scope>NUCLEOTIDE SEQUENCE [LARGE SCALE GENOMIC DNA]</scope>
    <source>
        <strain evidence="1 2">111</strain>
    </source>
</reference>
<dbReference type="AlphaFoldDB" id="A0A3A1YMG3"/>
<dbReference type="OrthoDB" id="5672080at2"/>
<dbReference type="EMBL" id="NRJG01000031">
    <property type="protein sequence ID" value="RIY39483.1"/>
    <property type="molecule type" value="Genomic_DNA"/>
</dbReference>
<proteinExistence type="predicted"/>
<organism evidence="1 2">
    <name type="scientific">Psittacicella hinzii</name>
    <dbReference type="NCBI Taxonomy" id="2028575"/>
    <lineage>
        <taxon>Bacteria</taxon>
        <taxon>Pseudomonadati</taxon>
        <taxon>Pseudomonadota</taxon>
        <taxon>Gammaproteobacteria</taxon>
        <taxon>Pasteurellales</taxon>
        <taxon>Psittacicellaceae</taxon>
        <taxon>Psittacicella</taxon>
    </lineage>
</organism>
<gene>
    <name evidence="1" type="ORF">CKF58_02140</name>
</gene>
<dbReference type="Gene3D" id="4.10.410.40">
    <property type="match status" value="1"/>
</dbReference>
<accession>A0A3A1YMG3</accession>
<name>A0A3A1YMG3_9GAMM</name>
<comment type="caution">
    <text evidence="1">The sequence shown here is derived from an EMBL/GenBank/DDBJ whole genome shotgun (WGS) entry which is preliminary data.</text>
</comment>
<evidence type="ECO:0000313" key="2">
    <source>
        <dbReference type="Proteomes" id="UP000265916"/>
    </source>
</evidence>
<dbReference type="RefSeq" id="WP_119530382.1">
    <property type="nucleotide sequence ID" value="NZ_JBHSSP010000039.1"/>
</dbReference>
<protein>
    <submittedName>
        <fullName evidence="1">Uncharacterized protein</fullName>
    </submittedName>
</protein>
<keyword evidence="2" id="KW-1185">Reference proteome</keyword>